<feature type="compositionally biased region" description="Polar residues" evidence="1">
    <location>
        <begin position="994"/>
        <end position="1011"/>
    </location>
</feature>
<feature type="compositionally biased region" description="Polar residues" evidence="1">
    <location>
        <begin position="1534"/>
        <end position="1552"/>
    </location>
</feature>
<feature type="compositionally biased region" description="Basic residues" evidence="1">
    <location>
        <begin position="2503"/>
        <end position="2512"/>
    </location>
</feature>
<feature type="region of interest" description="Disordered" evidence="1">
    <location>
        <begin position="2180"/>
        <end position="2213"/>
    </location>
</feature>
<feature type="compositionally biased region" description="Polar residues" evidence="1">
    <location>
        <begin position="731"/>
        <end position="742"/>
    </location>
</feature>
<feature type="compositionally biased region" description="Polar residues" evidence="1">
    <location>
        <begin position="491"/>
        <end position="513"/>
    </location>
</feature>
<feature type="region of interest" description="Disordered" evidence="1">
    <location>
        <begin position="2257"/>
        <end position="2296"/>
    </location>
</feature>
<feature type="compositionally biased region" description="Basic and acidic residues" evidence="1">
    <location>
        <begin position="719"/>
        <end position="729"/>
    </location>
</feature>
<accession>A0A9R0DNL8</accession>
<feature type="compositionally biased region" description="Polar residues" evidence="1">
    <location>
        <begin position="2264"/>
        <end position="2275"/>
    </location>
</feature>
<feature type="compositionally biased region" description="Basic residues" evidence="1">
    <location>
        <begin position="1572"/>
        <end position="1583"/>
    </location>
</feature>
<feature type="compositionally biased region" description="Polar residues" evidence="1">
    <location>
        <begin position="1089"/>
        <end position="1101"/>
    </location>
</feature>
<evidence type="ECO:0000313" key="3">
    <source>
        <dbReference type="RefSeq" id="XP_050550467.1"/>
    </source>
</evidence>
<feature type="compositionally biased region" description="Polar residues" evidence="1">
    <location>
        <begin position="962"/>
        <end position="977"/>
    </location>
</feature>
<feature type="compositionally biased region" description="Polar residues" evidence="1">
    <location>
        <begin position="581"/>
        <end position="607"/>
    </location>
</feature>
<feature type="compositionally biased region" description="Polar residues" evidence="1">
    <location>
        <begin position="1344"/>
        <end position="1353"/>
    </location>
</feature>
<feature type="compositionally biased region" description="Polar residues" evidence="1">
    <location>
        <begin position="2204"/>
        <end position="2213"/>
    </location>
</feature>
<feature type="compositionally biased region" description="Low complexity" evidence="1">
    <location>
        <begin position="1694"/>
        <end position="1723"/>
    </location>
</feature>
<feature type="compositionally biased region" description="Polar residues" evidence="1">
    <location>
        <begin position="1366"/>
        <end position="1399"/>
    </location>
</feature>
<feature type="region of interest" description="Disordered" evidence="1">
    <location>
        <begin position="306"/>
        <end position="460"/>
    </location>
</feature>
<feature type="compositionally biased region" description="Polar residues" evidence="1">
    <location>
        <begin position="2408"/>
        <end position="2422"/>
    </location>
</feature>
<feature type="compositionally biased region" description="Polar residues" evidence="1">
    <location>
        <begin position="933"/>
        <end position="955"/>
    </location>
</feature>
<feature type="compositionally biased region" description="Basic and acidic residues" evidence="1">
    <location>
        <begin position="2180"/>
        <end position="2189"/>
    </location>
</feature>
<feature type="compositionally biased region" description="Polar residues" evidence="1">
    <location>
        <begin position="1197"/>
        <end position="1208"/>
    </location>
</feature>
<evidence type="ECO:0000313" key="2">
    <source>
        <dbReference type="Proteomes" id="UP000829999"/>
    </source>
</evidence>
<feature type="compositionally biased region" description="Basic and acidic residues" evidence="1">
    <location>
        <begin position="2436"/>
        <end position="2445"/>
    </location>
</feature>
<feature type="region of interest" description="Disordered" evidence="1">
    <location>
        <begin position="1282"/>
        <end position="1303"/>
    </location>
</feature>
<feature type="compositionally biased region" description="Low complexity" evidence="1">
    <location>
        <begin position="1043"/>
        <end position="1056"/>
    </location>
</feature>
<feature type="region of interest" description="Disordered" evidence="1">
    <location>
        <begin position="1686"/>
        <end position="1779"/>
    </location>
</feature>
<feature type="compositionally biased region" description="Polar residues" evidence="1">
    <location>
        <begin position="306"/>
        <end position="354"/>
    </location>
</feature>
<feature type="compositionally biased region" description="Basic and acidic residues" evidence="1">
    <location>
        <begin position="1185"/>
        <end position="1195"/>
    </location>
</feature>
<feature type="compositionally biased region" description="Polar residues" evidence="1">
    <location>
        <begin position="1736"/>
        <end position="1747"/>
    </location>
</feature>
<keyword evidence="2" id="KW-1185">Reference proteome</keyword>
<feature type="region of interest" description="Disordered" evidence="1">
    <location>
        <begin position="46"/>
        <end position="90"/>
    </location>
</feature>
<feature type="compositionally biased region" description="Polar residues" evidence="1">
    <location>
        <begin position="1760"/>
        <end position="1779"/>
    </location>
</feature>
<name>A0A9R0DNL8_SPOFR</name>
<feature type="compositionally biased region" description="Low complexity" evidence="1">
    <location>
        <begin position="1155"/>
        <end position="1184"/>
    </location>
</feature>
<feature type="compositionally biased region" description="Polar residues" evidence="1">
    <location>
        <begin position="1814"/>
        <end position="1825"/>
    </location>
</feature>
<gene>
    <name evidence="3" type="primary">LOC118267959</name>
</gene>
<feature type="region of interest" description="Disordered" evidence="1">
    <location>
        <begin position="581"/>
        <end position="642"/>
    </location>
</feature>
<feature type="compositionally biased region" description="Polar residues" evidence="1">
    <location>
        <begin position="765"/>
        <end position="794"/>
    </location>
</feature>
<feature type="compositionally biased region" description="Low complexity" evidence="1">
    <location>
        <begin position="388"/>
        <end position="399"/>
    </location>
</feature>
<feature type="compositionally biased region" description="Basic and acidic residues" evidence="1">
    <location>
        <begin position="983"/>
        <end position="993"/>
    </location>
</feature>
<feature type="compositionally biased region" description="Polar residues" evidence="1">
    <location>
        <begin position="400"/>
        <end position="419"/>
    </location>
</feature>
<feature type="compositionally biased region" description="Polar residues" evidence="1">
    <location>
        <begin position="1221"/>
        <end position="1245"/>
    </location>
</feature>
<feature type="compositionally biased region" description="Polar residues" evidence="1">
    <location>
        <begin position="370"/>
        <end position="387"/>
    </location>
</feature>
<organism evidence="2 3">
    <name type="scientific">Spodoptera frugiperda</name>
    <name type="common">Fall armyworm</name>
    <dbReference type="NCBI Taxonomy" id="7108"/>
    <lineage>
        <taxon>Eukaryota</taxon>
        <taxon>Metazoa</taxon>
        <taxon>Ecdysozoa</taxon>
        <taxon>Arthropoda</taxon>
        <taxon>Hexapoda</taxon>
        <taxon>Insecta</taxon>
        <taxon>Pterygota</taxon>
        <taxon>Neoptera</taxon>
        <taxon>Endopterygota</taxon>
        <taxon>Lepidoptera</taxon>
        <taxon>Glossata</taxon>
        <taxon>Ditrysia</taxon>
        <taxon>Noctuoidea</taxon>
        <taxon>Noctuidae</taxon>
        <taxon>Amphipyrinae</taxon>
        <taxon>Spodoptera</taxon>
    </lineage>
</organism>
<feature type="compositionally biased region" description="Low complexity" evidence="1">
    <location>
        <begin position="880"/>
        <end position="893"/>
    </location>
</feature>
<feature type="compositionally biased region" description="Polar residues" evidence="1">
    <location>
        <begin position="624"/>
        <end position="635"/>
    </location>
</feature>
<feature type="region of interest" description="Disordered" evidence="1">
    <location>
        <begin position="491"/>
        <end position="563"/>
    </location>
</feature>
<feature type="compositionally biased region" description="Polar residues" evidence="1">
    <location>
        <begin position="428"/>
        <end position="448"/>
    </location>
</feature>
<feature type="compositionally biased region" description="Polar residues" evidence="1">
    <location>
        <begin position="709"/>
        <end position="718"/>
    </location>
</feature>
<feature type="region of interest" description="Disordered" evidence="1">
    <location>
        <begin position="687"/>
        <end position="806"/>
    </location>
</feature>
<feature type="region of interest" description="Disordered" evidence="1">
    <location>
        <begin position="2320"/>
        <end position="2582"/>
    </location>
</feature>
<feature type="compositionally biased region" description="Polar residues" evidence="1">
    <location>
        <begin position="526"/>
        <end position="542"/>
    </location>
</feature>
<feature type="region of interest" description="Disordered" evidence="1">
    <location>
        <begin position="1147"/>
        <end position="1245"/>
    </location>
</feature>
<feature type="region of interest" description="Disordered" evidence="1">
    <location>
        <begin position="1328"/>
        <end position="1671"/>
    </location>
</feature>
<sequence>MFRTKEVIPNLCNESENRDDENDKAINLNLTDNHKAKNVVRPQIIDVNQNGDGQNINHKPDKSTNVDMDYDSSDEGQSKALNFSDSDLPDSPEIEAYVASFQKEANTECQFSESEQGNSSDTEEFNPFVFRKKKSKPVSTVTANLNTLPSRVSTRYRKPFIENATAHILKPTYLTEQEPEIDADIVAENIKRLRIYNEFKDVSNRINQNVSQNKTHVRNNKPKEVLTTISGTEIEASSILASTTINRLTRSDSKITAHKPFELACTRFQQEINSSIDKRKESSRSPELVSLRIPQEGLEQVLNSSKPAQISLQEPPTRVSTSSDPVTSTKGPQKTKTRQSIPNDSQQDVTTFRITRSRLKGTPKQVSKPAETTVTEVSPLNSAKQVFTSSDSAATSDTSKPTQNNQQEPSKPVSTSSDSETLRKVPQEITNIQSIPNDSQQEVTTFRITRSRSKETPKQISKLTETIVTQISPLNLAKQVLISSDSAATLNASKPTQDSQQEPQTRVSTSSDPETSRKRSEKTKNRQSIPNDSQQEVTTFRITRSRSKESLKQVSKPTETIVPLVRPPNSAKLVLTSFDSAATSNTSKPTQDSLQEPSTRVSTSSDPKTSRKGPQKTYTKENRQSIQNDSQQEDTTLFRITRSRLKDTPKVVLKPAETIVTPRNSAKQALTSSDSAAALNIFKPTQELSTRVSTSSDASTRVSTSSDSWTQESASSDSETSRKRSEKTKSRQSIPNESQQEATLLRITRSKSKQTPKQVSKPAETLSTEVSPQNSAEQLLTSSDSVTTWGTSQEPPKRTEIPITRSKPRIMSLTQVSRSSGDELEVSGSREYPKQISKPTEAIVTEVKPPNSAKQALTTSDSAATLNIFKPTQELATRVSTSSNPSTGVSTSSDPVTSSKGPEEIKTRQSVPYDFQQKVTTSSSKQSLKQLSAETIVTQVRPPNSAEQIFKSSDSAAALNTFKPTQNSQQEPSTRMLTPSDPKTSRKEPEKTTSRQTIPNDSQQEVTTFRITRSRSKDTPKQVSKPTEAIVTEVKSPNSAEQALTSSDSAATSHTSQPTQDSLQEPSKRVSILSDPETSTKGPEKTKNRQSIPNDPQQEDTTLFRITLSRLKETPKVVLKPAETIVTPRNSAKQALTSSDSAAALNIFKPTQEPSTRVSTSSDASTRVSTSSDSWTQESTSSDSETSRKRSEKTKSRQNIPNDSQQEATLLRITRSKSKQTPKQVSQPPETISTEVSPQNSAEQVFTSSDSVTILNTSREPSISTDTLITRSKPRIMSLTQVSKSPGDELEVSGSREYPKQISKPTEAIVTEVKRLNSAEQALTSYVSAATMNTSKPTEDSLSSKRVSTSSDPETSRRGPQKTKTRQSIPNDSQQEVTSKPAQDNIQDPSKRVSTSSDPETSRRGPQKTTNQQSIPNDSQQEVTTLFRITRSRSKETPKQVSKPAETTVTQVRPPNSAEQVFTSSDSAGTWGTSQEPPKPTETLITRNKPRITSLTQVSKSPGDELEVSGSREYPKQISKPTETIVTEVRPPNSAEQVFTSSDSAAALNTSKPTEDSLSSKRLSTSSDPKTSRKGPKKTKKRQSIPNDSQQEVISKPTQDNLQDPSKRVSTSSDPETSRRRPQKTTNKQSIPNDSQQEVTTLFRITRSRSKETPKVVLKPAETIVTPLNSAKQALTSSDSAAALNIFKPKQEPSTRVSTSSDASTRVSTSSDSWTQESTSSDSETSRKRSEKTKSRQNIPNDSQQEATLLRITRNKSKQTPKQVSQPPETISTQVRTQNSAEQILTSRLQKPVVTQIGPKKTVATQIEPEKTVATKSRSQKTEVTQIGPEKTVATQIEPEKTVVTEIGPEKTVVTESRPQKPVVTQIGPEKTVATQIEPEKTVATKSRSQKTEVTQIGLEKTVATQIEPEKTVVTTSRSQKTEVTQIGPEKTVVTQIGPEKTVVTQIGPEKTVATQIEPEKTVVTKIGPEKTVATQIEPEKTVVTKSRSQKTEVTQIEPEKSIATQIGPEKSVVTESRPQKPVVTQIGPEKTVVTQIGPEKTVATQIGPEKTVAPKSRSQKTKVTQIGPEKTVVTQIGPEKTVASKSRSQKTVGTKMRPQKTVVTQIGPEKTEVTESRPLKPVVTQIGPEKTVVTQIRPQKPRITQIGPEKTVVTQIGPEKTVVTQIGTEKTVATQIRPQKTEVTESKPHKPVVTEIEPEETVATKSRSQKTEVTQIGPEKTVATQIEPEKTVVTESRPQKPVFTQIGPEKTVATQIGPEKTVVTKSRSQKTEVTQIGPEKTVASKSRPQKALVTQNKLQKAVVIRSKPQKTIATRRRLQKTVITQNKPQQTRSRKIPSSPKAYLIKRQRKHPEKIEESTVKTSESVLKYSSQKQSLVSDTSSNATSPRSLKRSLRSSDAPSAKRTRVLTTCSTQEKTSATQIEPEKTVATKSRSQKTEVTKSEPQKTVVTKNRPQKPLVRQNKIQKAVVTRSKPQKTIATRRRLNKPQQTRSRKIPSSPKTHLVKRLRKHPEKIEESTVKASKSVLKYSSQKQSSVSDTSSNTTSPRSLKRSLRSSDVPSAKRTRVLKPSIASNKITTRRR</sequence>
<feature type="compositionally biased region" description="Low complexity" evidence="1">
    <location>
        <begin position="2523"/>
        <end position="2548"/>
    </location>
</feature>
<feature type="compositionally biased region" description="Low complexity" evidence="1">
    <location>
        <begin position="1560"/>
        <end position="1569"/>
    </location>
</feature>
<protein>
    <submittedName>
        <fullName evidence="3">Mucin-16</fullName>
    </submittedName>
</protein>
<feature type="compositionally biased region" description="Polar residues" evidence="1">
    <location>
        <begin position="1584"/>
        <end position="1615"/>
    </location>
</feature>
<dbReference type="GeneID" id="118267959"/>
<feature type="compositionally biased region" description="Polar residues" evidence="1">
    <location>
        <begin position="1624"/>
        <end position="1640"/>
    </location>
</feature>
<feature type="compositionally biased region" description="Low complexity" evidence="1">
    <location>
        <begin position="920"/>
        <end position="932"/>
    </location>
</feature>
<feature type="compositionally biased region" description="Basic and acidic residues" evidence="1">
    <location>
        <begin position="514"/>
        <end position="524"/>
    </location>
</feature>
<feature type="compositionally biased region" description="Polar residues" evidence="1">
    <location>
        <begin position="2361"/>
        <end position="2386"/>
    </location>
</feature>
<feature type="compositionally biased region" description="Polar residues" evidence="1">
    <location>
        <begin position="1483"/>
        <end position="1500"/>
    </location>
</feature>
<proteinExistence type="predicted"/>
<evidence type="ECO:0000256" key="1">
    <source>
        <dbReference type="SAM" id="MobiDB-lite"/>
    </source>
</evidence>
<feature type="compositionally biased region" description="Polar residues" evidence="1">
    <location>
        <begin position="2572"/>
        <end position="2582"/>
    </location>
</feature>
<dbReference type="RefSeq" id="XP_050550467.1">
    <property type="nucleotide sequence ID" value="XM_050694510.1"/>
</dbReference>
<feature type="region of interest" description="Disordered" evidence="1">
    <location>
        <begin position="1810"/>
        <end position="1832"/>
    </location>
</feature>
<feature type="region of interest" description="Disordered" evidence="1">
    <location>
        <begin position="876"/>
        <end position="1101"/>
    </location>
</feature>
<dbReference type="OrthoDB" id="10596721at2759"/>
<feature type="compositionally biased region" description="Polar residues" evidence="1">
    <location>
        <begin position="46"/>
        <end position="57"/>
    </location>
</feature>
<feature type="compositionally biased region" description="Basic and acidic residues" evidence="1">
    <location>
        <begin position="1724"/>
        <end position="1734"/>
    </location>
</feature>
<feature type="compositionally biased region" description="Polar residues" evidence="1">
    <location>
        <begin position="1407"/>
        <end position="1424"/>
    </location>
</feature>
<dbReference type="Proteomes" id="UP000829999">
    <property type="component" value="Chromosome 6"/>
</dbReference>
<feature type="compositionally biased region" description="Low complexity" evidence="1">
    <location>
        <begin position="689"/>
        <end position="708"/>
    </location>
</feature>
<feature type="compositionally biased region" description="Polar residues" evidence="1">
    <location>
        <begin position="2322"/>
        <end position="2332"/>
    </location>
</feature>
<feature type="compositionally biased region" description="Polar residues" evidence="1">
    <location>
        <begin position="1445"/>
        <end position="1476"/>
    </location>
</feature>
<reference evidence="3" key="1">
    <citation type="submission" date="2025-08" db="UniProtKB">
        <authorList>
            <consortium name="RefSeq"/>
        </authorList>
    </citation>
    <scope>IDENTIFICATION</scope>
    <source>
        <tissue evidence="3">Whole larval tissue</tissue>
    </source>
</reference>